<organism evidence="2 3">
    <name type="scientific">Hominiventricola filiformis</name>
    <dbReference type="NCBI Taxonomy" id="2885352"/>
    <lineage>
        <taxon>Bacteria</taxon>
        <taxon>Bacillati</taxon>
        <taxon>Bacillota</taxon>
        <taxon>Clostridia</taxon>
        <taxon>Lachnospirales</taxon>
        <taxon>Lachnospiraceae</taxon>
        <taxon>Hominiventricola</taxon>
    </lineage>
</organism>
<dbReference type="InterPro" id="IPR000182">
    <property type="entry name" value="GNAT_dom"/>
</dbReference>
<dbReference type="Pfam" id="PF00583">
    <property type="entry name" value="Acetyltransf_1"/>
    <property type="match status" value="1"/>
</dbReference>
<reference evidence="2 3" key="1">
    <citation type="submission" date="2021-10" db="EMBL/GenBank/DDBJ databases">
        <title>Anaerobic single-cell dispensing facilitates the cultivation of human gut bacteria.</title>
        <authorList>
            <person name="Afrizal A."/>
        </authorList>
    </citation>
    <scope>NUCLEOTIDE SEQUENCE [LARGE SCALE GENOMIC DNA]</scope>
    <source>
        <strain evidence="2 3">CLA-AA-H276</strain>
    </source>
</reference>
<dbReference type="AlphaFoldDB" id="A0AAE3A4C8"/>
<dbReference type="PANTHER" id="PTHR43138">
    <property type="entry name" value="ACETYLTRANSFERASE, GNAT FAMILY"/>
    <property type="match status" value="1"/>
</dbReference>
<proteinExistence type="predicted"/>
<evidence type="ECO:0000313" key="3">
    <source>
        <dbReference type="Proteomes" id="UP001198220"/>
    </source>
</evidence>
<evidence type="ECO:0000313" key="2">
    <source>
        <dbReference type="EMBL" id="MCC2124677.1"/>
    </source>
</evidence>
<dbReference type="Proteomes" id="UP001198220">
    <property type="component" value="Unassembled WGS sequence"/>
</dbReference>
<dbReference type="Gene3D" id="3.40.630.30">
    <property type="match status" value="1"/>
</dbReference>
<dbReference type="PANTHER" id="PTHR43138:SF1">
    <property type="entry name" value="N-ACETYLTRANSFERASE ACA1"/>
    <property type="match status" value="1"/>
</dbReference>
<feature type="domain" description="N-acetyltransferase" evidence="1">
    <location>
        <begin position="3"/>
        <end position="160"/>
    </location>
</feature>
<keyword evidence="3" id="KW-1185">Reference proteome</keyword>
<dbReference type="SUPFAM" id="SSF55729">
    <property type="entry name" value="Acyl-CoA N-acyltransferases (Nat)"/>
    <property type="match status" value="1"/>
</dbReference>
<gene>
    <name evidence="2" type="ORF">LKD36_00625</name>
</gene>
<accession>A0AAE3A4C8</accession>
<dbReference type="InterPro" id="IPR052742">
    <property type="entry name" value="Mito_N-acetyltransferase"/>
</dbReference>
<evidence type="ECO:0000259" key="1">
    <source>
        <dbReference type="PROSITE" id="PS51186"/>
    </source>
</evidence>
<dbReference type="InterPro" id="IPR016181">
    <property type="entry name" value="Acyl_CoA_acyltransferase"/>
</dbReference>
<name>A0AAE3A4C8_9FIRM</name>
<sequence>MNIIIRPYQDADLPSMNQIWNEVVEDGVAFPQEDFLNAETGKAFFAEQTYTAVAEDTDTGNVLGLYILHPNNIGRCGHICNASYAVSSQARGLHIGEKLVSDCLIQGKLHGFRILQFNAVVASNIHARHLYERLGFIQLGVIPGGFRMKDGHYEDICPYYHEL</sequence>
<comment type="caution">
    <text evidence="2">The sequence shown here is derived from an EMBL/GenBank/DDBJ whole genome shotgun (WGS) entry which is preliminary data.</text>
</comment>
<dbReference type="EMBL" id="JAJEPS010000001">
    <property type="protein sequence ID" value="MCC2124677.1"/>
    <property type="molecule type" value="Genomic_DNA"/>
</dbReference>
<dbReference type="PROSITE" id="PS51186">
    <property type="entry name" value="GNAT"/>
    <property type="match status" value="1"/>
</dbReference>
<dbReference type="GO" id="GO:0016747">
    <property type="term" value="F:acyltransferase activity, transferring groups other than amino-acyl groups"/>
    <property type="evidence" value="ECO:0007669"/>
    <property type="project" value="InterPro"/>
</dbReference>
<protein>
    <submittedName>
        <fullName evidence="2">GNAT family N-acetyltransferase</fullName>
    </submittedName>
</protein>
<dbReference type="RefSeq" id="WP_118769096.1">
    <property type="nucleotide sequence ID" value="NZ_JAJEPS010000001.1"/>
</dbReference>